<accession>A0ABU7U0H0</accession>
<evidence type="ECO:0000313" key="3">
    <source>
        <dbReference type="Proteomes" id="UP001312908"/>
    </source>
</evidence>
<dbReference type="InterPro" id="IPR014777">
    <property type="entry name" value="4pyrrole_Mease_sub1"/>
</dbReference>
<name>A0ABU7U0H0_9PROT</name>
<protein>
    <recommendedName>
        <fullName evidence="1">Tetrapyrrole methylase domain-containing protein</fullName>
    </recommendedName>
</protein>
<dbReference type="Gene3D" id="3.40.1010.10">
    <property type="entry name" value="Cobalt-precorrin-4 Transmethylase, Domain 1"/>
    <property type="match status" value="1"/>
</dbReference>
<dbReference type="InterPro" id="IPR000878">
    <property type="entry name" value="4pyrrol_Mease"/>
</dbReference>
<gene>
    <name evidence="2" type="ORF">DOFOFD_02050</name>
</gene>
<dbReference type="SUPFAM" id="SSF53790">
    <property type="entry name" value="Tetrapyrrole methylase"/>
    <property type="match status" value="1"/>
</dbReference>
<organism evidence="2 3">
    <name type="scientific">Sorlinia euscelidii</name>
    <dbReference type="NCBI Taxonomy" id="3081148"/>
    <lineage>
        <taxon>Bacteria</taxon>
        <taxon>Pseudomonadati</taxon>
        <taxon>Pseudomonadota</taxon>
        <taxon>Alphaproteobacteria</taxon>
        <taxon>Acetobacterales</taxon>
        <taxon>Acetobacteraceae</taxon>
        <taxon>Sorlinia</taxon>
    </lineage>
</organism>
<comment type="caution">
    <text evidence="2">The sequence shown here is derived from an EMBL/GenBank/DDBJ whole genome shotgun (WGS) entry which is preliminary data.</text>
</comment>
<dbReference type="PANTHER" id="PTHR47036">
    <property type="entry name" value="COBALT-FACTOR III C(17)-METHYLTRANSFERASE-RELATED"/>
    <property type="match status" value="1"/>
</dbReference>
<dbReference type="PANTHER" id="PTHR47036:SF1">
    <property type="entry name" value="COBALT-FACTOR III C(17)-METHYLTRANSFERASE-RELATED"/>
    <property type="match status" value="1"/>
</dbReference>
<dbReference type="Proteomes" id="UP001312908">
    <property type="component" value="Unassembled WGS sequence"/>
</dbReference>
<evidence type="ECO:0000313" key="2">
    <source>
        <dbReference type="EMBL" id="MEE8657796.1"/>
    </source>
</evidence>
<feature type="domain" description="Tetrapyrrole methylase" evidence="1">
    <location>
        <begin position="3"/>
        <end position="85"/>
    </location>
</feature>
<proteinExistence type="predicted"/>
<evidence type="ECO:0000259" key="1">
    <source>
        <dbReference type="Pfam" id="PF00590"/>
    </source>
</evidence>
<dbReference type="EMBL" id="JAWJZY010000001">
    <property type="protein sequence ID" value="MEE8657796.1"/>
    <property type="molecule type" value="Genomic_DNA"/>
</dbReference>
<dbReference type="InterPro" id="IPR035996">
    <property type="entry name" value="4pyrrol_Methylase_sf"/>
</dbReference>
<sequence length="94" mass="10022">MSRLYVIGIGPGSLDLLTPEAREALGAVTDVYGYGPYLKRIQHMGAFACHASDNGDEVARARQALAVAEEGGVVALISGGMPVFSAWRARFLKR</sequence>
<reference evidence="2 3" key="1">
    <citation type="submission" date="2023-10" db="EMBL/GenBank/DDBJ databases">
        <title>Sorlinia euscelidii gen. nov., sp. nov., an acetic acid bacteria isolated from the gut of Euscelidius variegatus emitter.</title>
        <authorList>
            <person name="Michoud G."/>
            <person name="Marasco R."/>
            <person name="Seferji K."/>
            <person name="Gonella E."/>
            <person name="Garuglieri E."/>
            <person name="Alma A."/>
            <person name="Mapelli F."/>
            <person name="Borin S."/>
            <person name="Daffonchio D."/>
            <person name="Crotti E."/>
        </authorList>
    </citation>
    <scope>NUCLEOTIDE SEQUENCE [LARGE SCALE GENOMIC DNA]</scope>
    <source>
        <strain evidence="2 3">EV16P</strain>
    </source>
</reference>
<dbReference type="InterPro" id="IPR051810">
    <property type="entry name" value="Precorrin_MeTrfase"/>
</dbReference>
<keyword evidence="3" id="KW-1185">Reference proteome</keyword>
<dbReference type="Pfam" id="PF00590">
    <property type="entry name" value="TP_methylase"/>
    <property type="match status" value="1"/>
</dbReference>